<dbReference type="SUPFAM" id="SSF56672">
    <property type="entry name" value="DNA/RNA polymerases"/>
    <property type="match status" value="1"/>
</dbReference>
<accession>A0AAV7S3M5</accession>
<evidence type="ECO:0000313" key="3">
    <source>
        <dbReference type="Proteomes" id="UP001066276"/>
    </source>
</evidence>
<sequence>MYEALHLSPRNNLRGSRTVTGWPEPARTHCRLVRDPASGVPEHQGLSANEKGTTWTTREGGDLKRSASGPTREKESGRRSRERRSREKRRTKERRSEKTEREARRTPRREAQIGGSGSLANHRKHVKEVLQQLCKNQLAYKPEKCIFEVKEMEYLEFVLTPRGLTIDKWNPEKEPLKEGFQLDERAKKAFLKLPKRGLRV</sequence>
<dbReference type="AlphaFoldDB" id="A0AAV7S3M5"/>
<feature type="compositionally biased region" description="Basic and acidic residues" evidence="1">
    <location>
        <begin position="94"/>
        <end position="111"/>
    </location>
</feature>
<feature type="compositionally biased region" description="Basic and acidic residues" evidence="1">
    <location>
        <begin position="59"/>
        <end position="79"/>
    </location>
</feature>
<protein>
    <submittedName>
        <fullName evidence="2">Uncharacterized protein</fullName>
    </submittedName>
</protein>
<feature type="compositionally biased region" description="Basic residues" evidence="1">
    <location>
        <begin position="80"/>
        <end position="93"/>
    </location>
</feature>
<gene>
    <name evidence="2" type="ORF">NDU88_010313</name>
</gene>
<feature type="region of interest" description="Disordered" evidence="1">
    <location>
        <begin position="36"/>
        <end position="122"/>
    </location>
</feature>
<feature type="compositionally biased region" description="Polar residues" evidence="1">
    <location>
        <begin position="9"/>
        <end position="19"/>
    </location>
</feature>
<evidence type="ECO:0000256" key="1">
    <source>
        <dbReference type="SAM" id="MobiDB-lite"/>
    </source>
</evidence>
<feature type="compositionally biased region" description="Polar residues" evidence="1">
    <location>
        <begin position="46"/>
        <end position="57"/>
    </location>
</feature>
<reference evidence="2" key="1">
    <citation type="journal article" date="2022" name="bioRxiv">
        <title>Sequencing and chromosome-scale assembly of the giantPleurodeles waltlgenome.</title>
        <authorList>
            <person name="Brown T."/>
            <person name="Elewa A."/>
            <person name="Iarovenko S."/>
            <person name="Subramanian E."/>
            <person name="Araus A.J."/>
            <person name="Petzold A."/>
            <person name="Susuki M."/>
            <person name="Suzuki K.-i.T."/>
            <person name="Hayashi T."/>
            <person name="Toyoda A."/>
            <person name="Oliveira C."/>
            <person name="Osipova E."/>
            <person name="Leigh N.D."/>
            <person name="Simon A."/>
            <person name="Yun M.H."/>
        </authorList>
    </citation>
    <scope>NUCLEOTIDE SEQUENCE</scope>
    <source>
        <strain evidence="2">20211129_DDA</strain>
        <tissue evidence="2">Liver</tissue>
    </source>
</reference>
<evidence type="ECO:0000313" key="2">
    <source>
        <dbReference type="EMBL" id="KAJ1157608.1"/>
    </source>
</evidence>
<keyword evidence="3" id="KW-1185">Reference proteome</keyword>
<name>A0AAV7S3M5_PLEWA</name>
<feature type="region of interest" description="Disordered" evidence="1">
    <location>
        <begin position="1"/>
        <end position="23"/>
    </location>
</feature>
<comment type="caution">
    <text evidence="2">The sequence shown here is derived from an EMBL/GenBank/DDBJ whole genome shotgun (WGS) entry which is preliminary data.</text>
</comment>
<dbReference type="Gene3D" id="3.30.70.270">
    <property type="match status" value="1"/>
</dbReference>
<dbReference type="EMBL" id="JANPWB010000009">
    <property type="protein sequence ID" value="KAJ1157608.1"/>
    <property type="molecule type" value="Genomic_DNA"/>
</dbReference>
<dbReference type="InterPro" id="IPR043128">
    <property type="entry name" value="Rev_trsase/Diguanyl_cyclase"/>
</dbReference>
<organism evidence="2 3">
    <name type="scientific">Pleurodeles waltl</name>
    <name type="common">Iberian ribbed newt</name>
    <dbReference type="NCBI Taxonomy" id="8319"/>
    <lineage>
        <taxon>Eukaryota</taxon>
        <taxon>Metazoa</taxon>
        <taxon>Chordata</taxon>
        <taxon>Craniata</taxon>
        <taxon>Vertebrata</taxon>
        <taxon>Euteleostomi</taxon>
        <taxon>Amphibia</taxon>
        <taxon>Batrachia</taxon>
        <taxon>Caudata</taxon>
        <taxon>Salamandroidea</taxon>
        <taxon>Salamandridae</taxon>
        <taxon>Pleurodelinae</taxon>
        <taxon>Pleurodeles</taxon>
    </lineage>
</organism>
<proteinExistence type="predicted"/>
<dbReference type="InterPro" id="IPR043502">
    <property type="entry name" value="DNA/RNA_pol_sf"/>
</dbReference>
<dbReference type="Proteomes" id="UP001066276">
    <property type="component" value="Chromosome 5"/>
</dbReference>